<evidence type="ECO:0000313" key="1">
    <source>
        <dbReference type="EMBL" id="SFB13791.1"/>
    </source>
</evidence>
<accession>A0A1I0YKS2</accession>
<name>A0A1I0YKS2_SELRU</name>
<gene>
    <name evidence="1" type="ORF">SAMN05216587_11521</name>
</gene>
<dbReference type="Proteomes" id="UP000183843">
    <property type="component" value="Unassembled WGS sequence"/>
</dbReference>
<dbReference type="EMBL" id="FOJX01000015">
    <property type="protein sequence ID" value="SFB13791.1"/>
    <property type="molecule type" value="Genomic_DNA"/>
</dbReference>
<evidence type="ECO:0008006" key="3">
    <source>
        <dbReference type="Google" id="ProtNLM"/>
    </source>
</evidence>
<evidence type="ECO:0000313" key="2">
    <source>
        <dbReference type="Proteomes" id="UP000183843"/>
    </source>
</evidence>
<organism evidence="1 2">
    <name type="scientific">Selenomonas ruminantium</name>
    <dbReference type="NCBI Taxonomy" id="971"/>
    <lineage>
        <taxon>Bacteria</taxon>
        <taxon>Bacillati</taxon>
        <taxon>Bacillota</taxon>
        <taxon>Negativicutes</taxon>
        <taxon>Selenomonadales</taxon>
        <taxon>Selenomonadaceae</taxon>
        <taxon>Selenomonas</taxon>
    </lineage>
</organism>
<sequence length="1075" mass="125909">MMIEAKHWEAAYKKLKGSVYYDKTQALLRDRIVLYEKEYSFDSDRLSSRFEKLHKILLDKGNQTWQEYSQGIIDQIDVRCFPKRMYMGSMDTVESNADSDSNENGEKLAGVIINMRTANATISETQSFIDMPVEGQLLGILWVMIVGKVLARNEYRHSYGNKMSKRMMESTDDKPFSPYLFEPYFAQYENWRDHGIEIARNFLDKGENVIILMMDFHRFYYNVHITPNDMDEIMKEYEDSSSDITDEEKNLAKKLNDFIYNVLQKYSEVHGCKNRTFLPIGFYPSGVLANAYMRRFDTTLSEQWSPLYYGRYVDDIIVVDKVGKGSYLEKKAGNNELSTENVLQYFMQGCSVDRSRRKYGEVEDGHMGILLKDSEGYRLNPLWLKSDCDQEEPSDKYVIRLSHKKSKAFFFRPEGSQVLLKEFQRILRKNSSEFRYLPWDDNEETEDYSSIIHIENSKTPNKLSGVDSVELDKYGTSKFLGKLTMYQQFEIPEDSESIKDDEFFRDLLKWFDATNIIENYLFWGRIIQLLALRGDYDGLEDFLGKIYDAIESVKIELDNQAQEDYCNDEFIKSIPFNTKESLHLYLKAVLARELSLHWGAKIKSVLHKLWQSKLKNTKFDEYKKELSSLRIGYCKSRMCDKYRMPVLIDFILQDEQEKELLTSNNCISLARLQDCLKLMQKSKLHPNMEYIFSPYSVTPQEMSICQFWRRICVACDDEDNRQLDLNRETGEDKSSVEDTYLICQYMTYNYKKDEHQDCNSKSLIKQKSLSGLSNDNKKVYAFFVSSDSAKKIRVGVANISKDEREFTEALQGRIHTSANQYQNIATVLNEAKRNKTHLIILPESILPAEWLMPIARWCAKNQIGLVTGVSHIPYEKYIINMTAILLPYMRNDHKYAYMVPHVKVLYSPEEQEHIESVGLIPVHGQSYEIFGWHNVWFPVYCCYELTSIRDRSIFQNIADLFVAVEWNRDVPYFSSIIESLCRDMHCYCAQSNVSQYGDSRIISPSSSVSKDMVRTKGGINASLQIVDLDIERLREFQSMGYAWQRENKDQFKPTPPYFDRGIVRAKQENRLWEYL</sequence>
<dbReference type="Gene3D" id="3.60.110.10">
    <property type="entry name" value="Carbon-nitrogen hydrolase"/>
    <property type="match status" value="1"/>
</dbReference>
<dbReference type="InterPro" id="IPR036526">
    <property type="entry name" value="C-N_Hydrolase_sf"/>
</dbReference>
<dbReference type="SUPFAM" id="SSF56317">
    <property type="entry name" value="Carbon-nitrogen hydrolase"/>
    <property type="match status" value="1"/>
</dbReference>
<reference evidence="1 2" key="1">
    <citation type="submission" date="2016-10" db="EMBL/GenBank/DDBJ databases">
        <authorList>
            <person name="de Groot N.N."/>
        </authorList>
    </citation>
    <scope>NUCLEOTIDE SEQUENCE [LARGE SCALE GENOMIC DNA]</scope>
    <source>
        <strain evidence="1 2">L14</strain>
    </source>
</reference>
<protein>
    <recommendedName>
        <fullName evidence="3">Reverse transcriptase (RNA-dependent DNA polymerase)</fullName>
    </recommendedName>
</protein>
<dbReference type="AlphaFoldDB" id="A0A1I0YKS2"/>
<proteinExistence type="predicted"/>